<dbReference type="InterPro" id="IPR050179">
    <property type="entry name" value="Trans_hexapeptide_repeat"/>
</dbReference>
<dbReference type="STRING" id="771875.Ferpe_1105"/>
<dbReference type="SUPFAM" id="SSF51161">
    <property type="entry name" value="Trimeric LpxA-like enzymes"/>
    <property type="match status" value="1"/>
</dbReference>
<dbReference type="InterPro" id="IPR018357">
    <property type="entry name" value="Hexapep_transf_CS"/>
</dbReference>
<evidence type="ECO:0000256" key="4">
    <source>
        <dbReference type="ARBA" id="ARBA00022737"/>
    </source>
</evidence>
<dbReference type="Proteomes" id="UP000007384">
    <property type="component" value="Chromosome"/>
</dbReference>
<sequence length="192" mass="20949">MAVKTSFYTPEELREIGFAKIGKNVLISRKASIYAPELIEIGDNVRIDDFCILSGRIKLGSYIHVAAGCYLFAGDYGIEMEDFSGLSSRVAIYAVTDDYGGKYLTNPTVPSQYRNVVGGKVHIGKHVIVGTGVTILPGVTIGEGAAIGAMSLVTKDVQPWKIAVGIPAKEIKERSKDLLQLERKLEESRRQE</sequence>
<protein>
    <recommendedName>
        <fullName evidence="2">Chloramphenicol acetyltransferase</fullName>
        <ecNumber evidence="1">2.3.1.28</ecNumber>
    </recommendedName>
</protein>
<dbReference type="KEGG" id="fpe:Ferpe_1105"/>
<evidence type="ECO:0000313" key="9">
    <source>
        <dbReference type="Proteomes" id="UP000007384"/>
    </source>
</evidence>
<evidence type="ECO:0000256" key="2">
    <source>
        <dbReference type="ARBA" id="ARBA00020291"/>
    </source>
</evidence>
<keyword evidence="3" id="KW-0808">Transferase</keyword>
<dbReference type="AlphaFoldDB" id="H9UCG6"/>
<organism evidence="8 9">
    <name type="scientific">Fervidobacterium pennivorans (strain DSM 9078 / Ven5)</name>
    <dbReference type="NCBI Taxonomy" id="771875"/>
    <lineage>
        <taxon>Bacteria</taxon>
        <taxon>Thermotogati</taxon>
        <taxon>Thermotogota</taxon>
        <taxon>Thermotogae</taxon>
        <taxon>Thermotogales</taxon>
        <taxon>Fervidobacteriaceae</taxon>
        <taxon>Fervidobacterium</taxon>
    </lineage>
</organism>
<proteinExistence type="predicted"/>
<dbReference type="HOGENOM" id="CLU_051638_8_1_0"/>
<keyword evidence="5" id="KW-0046">Antibiotic resistance</keyword>
<dbReference type="PATRIC" id="fig|771875.3.peg.1128"/>
<reference evidence="8" key="1">
    <citation type="submission" date="2012-03" db="EMBL/GenBank/DDBJ databases">
        <title>Complete sequence of Fervidobacterium pennivorans DSM 9078.</title>
        <authorList>
            <consortium name="US DOE Joint Genome Institute"/>
            <person name="Lucas S."/>
            <person name="Han J."/>
            <person name="Lapidus A."/>
            <person name="Cheng J.-F."/>
            <person name="Goodwin L."/>
            <person name="Pitluck S."/>
            <person name="Peters L."/>
            <person name="Ovchinnikova G."/>
            <person name="Lu M."/>
            <person name="Detter J.C."/>
            <person name="Han C."/>
            <person name="Tapia R."/>
            <person name="Land M."/>
            <person name="Hauser L."/>
            <person name="Kyrpides N."/>
            <person name="Ivanova N."/>
            <person name="Pagani I."/>
            <person name="Noll K.M."/>
            <person name="Woyke T."/>
        </authorList>
    </citation>
    <scope>NUCLEOTIDE SEQUENCE</scope>
    <source>
        <strain evidence="8">DSM 9078</strain>
    </source>
</reference>
<dbReference type="PROSITE" id="PS00101">
    <property type="entry name" value="HEXAPEP_TRANSFERASES"/>
    <property type="match status" value="1"/>
</dbReference>
<evidence type="ECO:0000256" key="3">
    <source>
        <dbReference type="ARBA" id="ARBA00022679"/>
    </source>
</evidence>
<dbReference type="Pfam" id="PF00132">
    <property type="entry name" value="Hexapep"/>
    <property type="match status" value="1"/>
</dbReference>
<dbReference type="GO" id="GO:0008811">
    <property type="term" value="F:chloramphenicol O-acetyltransferase activity"/>
    <property type="evidence" value="ECO:0007669"/>
    <property type="project" value="UniProtKB-EC"/>
</dbReference>
<dbReference type="RefSeq" id="WP_014451649.1">
    <property type="nucleotide sequence ID" value="NC_017095.1"/>
</dbReference>
<dbReference type="PANTHER" id="PTHR43300">
    <property type="entry name" value="ACETYLTRANSFERASE"/>
    <property type="match status" value="1"/>
</dbReference>
<dbReference type="InterPro" id="IPR001451">
    <property type="entry name" value="Hexapep"/>
</dbReference>
<gene>
    <name evidence="8" type="ordered locus">Ferpe_1105</name>
</gene>
<dbReference type="Gene3D" id="2.160.10.10">
    <property type="entry name" value="Hexapeptide repeat proteins"/>
    <property type="match status" value="1"/>
</dbReference>
<dbReference type="PANTHER" id="PTHR43300:SF12">
    <property type="entry name" value="CHLORAMPHENICOL ACETYLTRANSFERASE"/>
    <property type="match status" value="1"/>
</dbReference>
<keyword evidence="4" id="KW-0677">Repeat</keyword>
<dbReference type="InterPro" id="IPR011004">
    <property type="entry name" value="Trimer_LpxA-like_sf"/>
</dbReference>
<dbReference type="EMBL" id="CP003260">
    <property type="protein sequence ID" value="AFG35209.1"/>
    <property type="molecule type" value="Genomic_DNA"/>
</dbReference>
<dbReference type="EC" id="2.3.1.28" evidence="1"/>
<evidence type="ECO:0000256" key="6">
    <source>
        <dbReference type="ARBA" id="ARBA00023315"/>
    </source>
</evidence>
<evidence type="ECO:0000256" key="1">
    <source>
        <dbReference type="ARBA" id="ARBA00013235"/>
    </source>
</evidence>
<evidence type="ECO:0000313" key="8">
    <source>
        <dbReference type="EMBL" id="AFG35209.1"/>
    </source>
</evidence>
<comment type="catalytic activity">
    <reaction evidence="7">
        <text>chloramphenicol + acetyl-CoA = chloramphenicol 3-acetate + CoA</text>
        <dbReference type="Rhea" id="RHEA:18421"/>
        <dbReference type="ChEBI" id="CHEBI:16730"/>
        <dbReference type="ChEBI" id="CHEBI:17698"/>
        <dbReference type="ChEBI" id="CHEBI:57287"/>
        <dbReference type="ChEBI" id="CHEBI:57288"/>
        <dbReference type="EC" id="2.3.1.28"/>
    </reaction>
</comment>
<evidence type="ECO:0000256" key="7">
    <source>
        <dbReference type="ARBA" id="ARBA00047633"/>
    </source>
</evidence>
<accession>H9UCG6</accession>
<name>H9UCG6_FERPD</name>
<dbReference type="OrthoDB" id="9801697at2"/>
<keyword evidence="6" id="KW-0012">Acyltransferase</keyword>
<dbReference type="CDD" id="cd04647">
    <property type="entry name" value="LbH_MAT_like"/>
    <property type="match status" value="1"/>
</dbReference>
<dbReference type="GO" id="GO:0046677">
    <property type="term" value="P:response to antibiotic"/>
    <property type="evidence" value="ECO:0007669"/>
    <property type="project" value="UniProtKB-KW"/>
</dbReference>
<dbReference type="eggNOG" id="COG0110">
    <property type="taxonomic scope" value="Bacteria"/>
</dbReference>
<evidence type="ECO:0000256" key="5">
    <source>
        <dbReference type="ARBA" id="ARBA00023251"/>
    </source>
</evidence>
<keyword evidence="9" id="KW-1185">Reference proteome</keyword>